<keyword evidence="4 10" id="KW-0645">Protease</keyword>
<dbReference type="FunFam" id="3.40.50.200:FF:000006">
    <property type="entry name" value="Subtilisin-like protease SBT1.5"/>
    <property type="match status" value="1"/>
</dbReference>
<keyword evidence="3" id="KW-0964">Secreted</keyword>
<evidence type="ECO:0000256" key="5">
    <source>
        <dbReference type="ARBA" id="ARBA00022729"/>
    </source>
</evidence>
<comment type="subcellular location">
    <subcellularLocation>
        <location evidence="1">Secreted</location>
    </subcellularLocation>
</comment>
<reference evidence="15 16" key="1">
    <citation type="submission" date="2024-05" db="EMBL/GenBank/DDBJ databases">
        <title>Haplotype-resolved chromosome-level genome assembly of Huyou (Citrus changshanensis).</title>
        <authorList>
            <person name="Miao C."/>
            <person name="Chen W."/>
            <person name="Wu Y."/>
            <person name="Wang L."/>
            <person name="Zhao S."/>
            <person name="Grierson D."/>
            <person name="Xu C."/>
            <person name="Chen K."/>
        </authorList>
    </citation>
    <scope>NUCLEOTIDE SEQUENCE [LARGE SCALE GENOMIC DNA]</scope>
    <source>
        <strain evidence="15">01-14</strain>
        <tissue evidence="15">Leaf</tissue>
    </source>
</reference>
<evidence type="ECO:0000256" key="4">
    <source>
        <dbReference type="ARBA" id="ARBA00022670"/>
    </source>
</evidence>
<feature type="transmembrane region" description="Helical" evidence="11">
    <location>
        <begin position="56"/>
        <end position="75"/>
    </location>
</feature>
<dbReference type="GO" id="GO:0004252">
    <property type="term" value="F:serine-type endopeptidase activity"/>
    <property type="evidence" value="ECO:0007669"/>
    <property type="project" value="UniProtKB-UniRule"/>
</dbReference>
<keyword evidence="6 10" id="KW-0378">Hydrolase</keyword>
<dbReference type="Pfam" id="PF05922">
    <property type="entry name" value="Inhibitor_I9"/>
    <property type="match status" value="1"/>
</dbReference>
<evidence type="ECO:0000256" key="2">
    <source>
        <dbReference type="ARBA" id="ARBA00011073"/>
    </source>
</evidence>
<comment type="caution">
    <text evidence="15">The sequence shown here is derived from an EMBL/GenBank/DDBJ whole genome shotgun (WGS) entry which is preliminary data.</text>
</comment>
<comment type="similarity">
    <text evidence="2 10">Belongs to the peptidase S8 family.</text>
</comment>
<dbReference type="PANTHER" id="PTHR10795">
    <property type="entry name" value="PROPROTEIN CONVERTASE SUBTILISIN/KEXIN"/>
    <property type="match status" value="1"/>
</dbReference>
<dbReference type="Gene3D" id="2.60.40.2310">
    <property type="match status" value="1"/>
</dbReference>
<dbReference type="SUPFAM" id="SSF52743">
    <property type="entry name" value="Subtilisin-like"/>
    <property type="match status" value="1"/>
</dbReference>
<evidence type="ECO:0000256" key="6">
    <source>
        <dbReference type="ARBA" id="ARBA00022801"/>
    </source>
</evidence>
<evidence type="ECO:0000259" key="13">
    <source>
        <dbReference type="Pfam" id="PF05922"/>
    </source>
</evidence>
<evidence type="ECO:0000259" key="14">
    <source>
        <dbReference type="Pfam" id="PF17766"/>
    </source>
</evidence>
<dbReference type="PROSITE" id="PS00138">
    <property type="entry name" value="SUBTILASE_SER"/>
    <property type="match status" value="1"/>
</dbReference>
<protein>
    <submittedName>
        <fullName evidence="15">Uncharacterized protein</fullName>
    </submittedName>
</protein>
<dbReference type="Gene3D" id="3.40.50.200">
    <property type="entry name" value="Peptidase S8/S53 domain"/>
    <property type="match status" value="2"/>
</dbReference>
<gene>
    <name evidence="15" type="ORF">WN944_028797</name>
</gene>
<keyword evidence="8" id="KW-0325">Glycoprotein</keyword>
<dbReference type="InterPro" id="IPR015500">
    <property type="entry name" value="Peptidase_S8_subtilisin-rel"/>
</dbReference>
<dbReference type="CDD" id="cd02120">
    <property type="entry name" value="PA_subtilisin_like"/>
    <property type="match status" value="1"/>
</dbReference>
<dbReference type="Gene3D" id="3.30.70.80">
    <property type="entry name" value="Peptidase S8 propeptide/proteinase inhibitor I9"/>
    <property type="match status" value="1"/>
</dbReference>
<dbReference type="InterPro" id="IPR037045">
    <property type="entry name" value="S8pro/Inhibitor_I9_sf"/>
</dbReference>
<evidence type="ECO:0000256" key="3">
    <source>
        <dbReference type="ARBA" id="ARBA00022525"/>
    </source>
</evidence>
<feature type="domain" description="Inhibitor I9" evidence="13">
    <location>
        <begin position="88"/>
        <end position="154"/>
    </location>
</feature>
<dbReference type="Proteomes" id="UP001428341">
    <property type="component" value="Unassembled WGS sequence"/>
</dbReference>
<keyword evidence="11" id="KW-1133">Transmembrane helix</keyword>
<sequence length="830" mass="90171">MGVAPMARIAMYKTRYYHDTLQAAAVDVLAGIDQAVADGVDYVFQISYQFKSVRRIMGAFTGFILMILSILRLVLSATSAYMPGDRKTYIVHMDKAAMPAPFSTHHHWYMSTLSSLSSPDGDAPTHLYTYNHVVDGFSAVLSQTHLKNLQKMPGHHGTYLETFGHLHTTHTPKFVGLKKHAGLWPAAGFGSDVIVGVIDSGVWPESPSFKDDGMPPVPERWRGACEVGVEFNVSHCNRKLIGARSFNKGLKQYGLNISTTFDYDSPRDFLGHGTHTSSTIAGSRVQNANYFGYAEGTAIGVAPMARIAMYKIAFYNDTLKAAAVDVLAGMDQAIADGVDVMSLSLGFPETTFDENPIAIGAFAALKKGIFVACSAGNSGPRPYSIENGAPWITTVGAGTVDREFVARVTLGNEELSVIGKSVYPENLFVSREPIYFGYGNRSKEICEGNSTDPRAVAGKYIFCAFDYKGNITVSQQLEEVRRTRAAGAIISADSRQNLFPGDFDMPFVTVNLNNGELVKKYIINADNATVSIKFQITILGTKPSPQVAKFSSRGPSLRSPWILKPDILAPGVDILGAWVPNRPIATIRDIGKLLTEYALESGTSMSCPHAAGIATLLKATHHEWSSAAIRSAMMTTADVLDNAYDMIADISTGVAGTPLDFGAGHINPNKAMDPGLVYDIEVQDYINYLCALNYTSQQIRVLTGTSNFTCEHGNLDLNYPSFIIILNNTNTASFTFKRVLTNVAVTRSVYTAVVKAPAGMTVAVQPVTLSFDEKHSKAEFNLTVNINLGNDVSPKRNYLGNFGYLTWFEVNGKHQVRSPIVSAFSVSNGQ</sequence>
<feature type="domain" description="Subtilisin-like protease fibronectin type-III" evidence="14">
    <location>
        <begin position="716"/>
        <end position="821"/>
    </location>
</feature>
<feature type="active site" description="Charge relay system" evidence="9 10">
    <location>
        <position position="604"/>
    </location>
</feature>
<accession>A0AAP0QAI6</accession>
<dbReference type="AlphaFoldDB" id="A0AAP0QAI6"/>
<keyword evidence="11" id="KW-0472">Membrane</keyword>
<evidence type="ECO:0000256" key="7">
    <source>
        <dbReference type="ARBA" id="ARBA00022825"/>
    </source>
</evidence>
<organism evidence="15 16">
    <name type="scientific">Citrus x changshan-huyou</name>
    <dbReference type="NCBI Taxonomy" id="2935761"/>
    <lineage>
        <taxon>Eukaryota</taxon>
        <taxon>Viridiplantae</taxon>
        <taxon>Streptophyta</taxon>
        <taxon>Embryophyta</taxon>
        <taxon>Tracheophyta</taxon>
        <taxon>Spermatophyta</taxon>
        <taxon>Magnoliopsida</taxon>
        <taxon>eudicotyledons</taxon>
        <taxon>Gunneridae</taxon>
        <taxon>Pentapetalae</taxon>
        <taxon>rosids</taxon>
        <taxon>malvids</taxon>
        <taxon>Sapindales</taxon>
        <taxon>Rutaceae</taxon>
        <taxon>Aurantioideae</taxon>
        <taxon>Citrus</taxon>
    </lineage>
</organism>
<dbReference type="InterPro" id="IPR034197">
    <property type="entry name" value="Peptidases_S8_3"/>
</dbReference>
<dbReference type="CDD" id="cd04852">
    <property type="entry name" value="Peptidases_S8_3"/>
    <property type="match status" value="1"/>
</dbReference>
<dbReference type="GO" id="GO:0006508">
    <property type="term" value="P:proteolysis"/>
    <property type="evidence" value="ECO:0007669"/>
    <property type="project" value="UniProtKB-KW"/>
</dbReference>
<dbReference type="Pfam" id="PF00082">
    <property type="entry name" value="Peptidase_S8"/>
    <property type="match status" value="1"/>
</dbReference>
<dbReference type="InterPro" id="IPR023828">
    <property type="entry name" value="Peptidase_S8_Ser-AS"/>
</dbReference>
<dbReference type="InterPro" id="IPR036852">
    <property type="entry name" value="Peptidase_S8/S53_dom_sf"/>
</dbReference>
<feature type="active site" description="Charge relay system" evidence="9 10">
    <location>
        <position position="199"/>
    </location>
</feature>
<dbReference type="InterPro" id="IPR045051">
    <property type="entry name" value="SBT"/>
</dbReference>
<keyword evidence="11" id="KW-0812">Transmembrane</keyword>
<feature type="active site" description="Charge relay system" evidence="9 10">
    <location>
        <position position="272"/>
    </location>
</feature>
<evidence type="ECO:0000256" key="11">
    <source>
        <dbReference type="SAM" id="Phobius"/>
    </source>
</evidence>
<dbReference type="EMBL" id="JBCGBO010000025">
    <property type="protein sequence ID" value="KAK9176778.1"/>
    <property type="molecule type" value="Genomic_DNA"/>
</dbReference>
<name>A0AAP0QAI6_9ROSI</name>
<evidence type="ECO:0000256" key="10">
    <source>
        <dbReference type="PROSITE-ProRule" id="PRU01240"/>
    </source>
</evidence>
<evidence type="ECO:0000256" key="1">
    <source>
        <dbReference type="ARBA" id="ARBA00004613"/>
    </source>
</evidence>
<keyword evidence="7 10" id="KW-0720">Serine protease</keyword>
<dbReference type="InterPro" id="IPR041469">
    <property type="entry name" value="Subtilisin-like_FN3"/>
</dbReference>
<dbReference type="PROSITE" id="PS51892">
    <property type="entry name" value="SUBTILASE"/>
    <property type="match status" value="1"/>
</dbReference>
<evidence type="ECO:0000313" key="15">
    <source>
        <dbReference type="EMBL" id="KAK9176778.1"/>
    </source>
</evidence>
<dbReference type="Pfam" id="PF17766">
    <property type="entry name" value="fn3_6"/>
    <property type="match status" value="1"/>
</dbReference>
<dbReference type="FunFam" id="3.30.70.80:FF:000003">
    <property type="entry name" value="Subtilisin-like protease SBT1.9"/>
    <property type="match status" value="1"/>
</dbReference>
<evidence type="ECO:0000313" key="16">
    <source>
        <dbReference type="Proteomes" id="UP001428341"/>
    </source>
</evidence>
<keyword evidence="16" id="KW-1185">Reference proteome</keyword>
<evidence type="ECO:0000256" key="9">
    <source>
        <dbReference type="PIRSR" id="PIRSR615500-1"/>
    </source>
</evidence>
<feature type="domain" description="Peptidase S8/S53" evidence="12">
    <location>
        <begin position="190"/>
        <end position="642"/>
    </location>
</feature>
<evidence type="ECO:0000259" key="12">
    <source>
        <dbReference type="Pfam" id="PF00082"/>
    </source>
</evidence>
<keyword evidence="5" id="KW-0732">Signal</keyword>
<evidence type="ECO:0000256" key="8">
    <source>
        <dbReference type="ARBA" id="ARBA00023180"/>
    </source>
</evidence>
<dbReference type="PRINTS" id="PR00723">
    <property type="entry name" value="SUBTILISIN"/>
</dbReference>
<dbReference type="Gene3D" id="3.50.30.30">
    <property type="match status" value="1"/>
</dbReference>
<dbReference type="InterPro" id="IPR010259">
    <property type="entry name" value="S8pro/Inhibitor_I9"/>
</dbReference>
<dbReference type="InterPro" id="IPR000209">
    <property type="entry name" value="Peptidase_S8/S53_dom"/>
</dbReference>
<proteinExistence type="inferred from homology"/>
<dbReference type="GO" id="GO:0005576">
    <property type="term" value="C:extracellular region"/>
    <property type="evidence" value="ECO:0007669"/>
    <property type="project" value="UniProtKB-SubCell"/>
</dbReference>